<feature type="region of interest" description="Disordered" evidence="1">
    <location>
        <begin position="832"/>
        <end position="917"/>
    </location>
</feature>
<evidence type="ECO:0000313" key="3">
    <source>
        <dbReference type="Proteomes" id="UP000308671"/>
    </source>
</evidence>
<gene>
    <name evidence="2" type="ORF">BGAL_0062g00200</name>
</gene>
<dbReference type="Proteomes" id="UP000308671">
    <property type="component" value="Unassembled WGS sequence"/>
</dbReference>
<reference evidence="2 3" key="1">
    <citation type="submission" date="2017-12" db="EMBL/GenBank/DDBJ databases">
        <title>Comparative genomics of Botrytis spp.</title>
        <authorList>
            <person name="Valero-Jimenez C.A."/>
            <person name="Tapia P."/>
            <person name="Veloso J."/>
            <person name="Silva-Moreno E."/>
            <person name="Staats M."/>
            <person name="Valdes J.H."/>
            <person name="Van Kan J.A.L."/>
        </authorList>
    </citation>
    <scope>NUCLEOTIDE SEQUENCE [LARGE SCALE GENOMIC DNA]</scope>
    <source>
        <strain evidence="2 3">MUCL435</strain>
    </source>
</reference>
<accession>A0A4S8RHE5</accession>
<evidence type="ECO:0000313" key="2">
    <source>
        <dbReference type="EMBL" id="THV53004.1"/>
    </source>
</evidence>
<dbReference type="AlphaFoldDB" id="A0A4S8RHE5"/>
<dbReference type="EMBL" id="PQXL01000062">
    <property type="protein sequence ID" value="THV53004.1"/>
    <property type="molecule type" value="Genomic_DNA"/>
</dbReference>
<evidence type="ECO:0000256" key="1">
    <source>
        <dbReference type="SAM" id="MobiDB-lite"/>
    </source>
</evidence>
<proteinExistence type="predicted"/>
<name>A0A4S8RHE5_9HELO</name>
<protein>
    <submittedName>
        <fullName evidence="2">Uncharacterized protein</fullName>
    </submittedName>
</protein>
<sequence>MSYQLQVTVPIVGITGNQVWDEGHVIKFEEKDEDKACHLIFHFQNSQTTWDMLGHSSSSLNDDTIDKSMQQSLDSIKSHFKNKQNTDWIDYKVAEVTNKKHPTAANRELLCPNSFTMSSQKGFLLVFITTVGTDDNENPRFNTKGTKTIAPIFKDYEASIIIQHDLFVSYICDQMKATFKGQKITIAKDDTSTGAKLSMTMDDTDSWDLSKHLGHLDFTCKPQIEYKNFDLTLDLSDDSNFETKFTWTWEPELEIEWYAVEDSQGINTRNWGVVNTTSKLSTNPTTFFGIDKEKSELQMACKISRSNDKPTMDYKAKSVDDKDDEYYKWTGSDSIPHEFDEDKGNVQYLIPSDMDFEFKGLNYFSAQNVFVPGVKFIEAKTEMMPYDVVLLGTMPEQPEEPTGYRSLPRRIVMMSDYATADPIGDFIEDIYSNGYFLGDLIHHIANKDPEGVAKVIQDRGFENLDLDEVQQTLKRCSIPGPDFDVRYAGGSYQIQDTSSTPVKELFVHSRYRNIWLDDQAVQSQQTQSDGSVTFTSHDGKRSFQIMFNVDVDSESPCGGVEFEGTSWSTGEPELKTKIGGQRVFPWKDSPSLRHPKDLPMEDSATDAEALQYLSVAMDLVAPDGGESIDDKEPVEFTEPIMIFFGAVSATLAVLNIQKWFRESKDQFVGAYAKCRKIILRKSGNSMGYGLKMPSVQDMQKSFTSKSEPIFNAQINEGVFEKEKIIENSQKQILEDMKKSISVDAKFKSKKKYGTAFQLDEQMGMELVRNVVEVYADQVFKGDVYEEFMGAIVDHLLTVHDKDAALREGKLIALRVKKLTETITNLQAEQLNTQQELRRERAKAQEEHWTQEDVDKMEAKYKTEVEENMKKQTDADTERFEQQSEGRKSDEKAKELLEEADKKKKEREKAEKKFWEDK</sequence>
<keyword evidence="3" id="KW-1185">Reference proteome</keyword>
<comment type="caution">
    <text evidence="2">The sequence shown here is derived from an EMBL/GenBank/DDBJ whole genome shotgun (WGS) entry which is preliminary data.</text>
</comment>
<organism evidence="2 3">
    <name type="scientific">Botrytis galanthina</name>
    <dbReference type="NCBI Taxonomy" id="278940"/>
    <lineage>
        <taxon>Eukaryota</taxon>
        <taxon>Fungi</taxon>
        <taxon>Dikarya</taxon>
        <taxon>Ascomycota</taxon>
        <taxon>Pezizomycotina</taxon>
        <taxon>Leotiomycetes</taxon>
        <taxon>Helotiales</taxon>
        <taxon>Sclerotiniaceae</taxon>
        <taxon>Botrytis</taxon>
    </lineage>
</organism>
<feature type="compositionally biased region" description="Basic and acidic residues" evidence="1">
    <location>
        <begin position="835"/>
        <end position="917"/>
    </location>
</feature>
<dbReference type="OrthoDB" id="3521781at2759"/>